<dbReference type="PRINTS" id="PR00453">
    <property type="entry name" value="VWFADOMAIN"/>
</dbReference>
<dbReference type="FunFam" id="2.60.40.10:FF:000514">
    <property type="entry name" value="Collagen alpha-1(XIV) chain isoform X2"/>
    <property type="match status" value="1"/>
</dbReference>
<dbReference type="PANTHER" id="PTHR24020:SF84">
    <property type="entry name" value="VWFA DOMAIN-CONTAINING PROTEIN"/>
    <property type="match status" value="1"/>
</dbReference>
<keyword evidence="2" id="KW-0272">Extracellular matrix</keyword>
<reference evidence="7 8" key="1">
    <citation type="journal article" date="2018" name="Mol. Genet. Genomics">
        <title>The red deer Cervus elaphus genome CerEla1.0: sequencing, annotating, genes, and chromosomes.</title>
        <authorList>
            <person name="Bana N.A."/>
            <person name="Nyiri A."/>
            <person name="Nagy J."/>
            <person name="Frank K."/>
            <person name="Nagy T."/>
            <person name="Steger V."/>
            <person name="Schiller M."/>
            <person name="Lakatos P."/>
            <person name="Sugar L."/>
            <person name="Horn P."/>
            <person name="Barta E."/>
            <person name="Orosz L."/>
        </authorList>
    </citation>
    <scope>NUCLEOTIDE SEQUENCE [LARGE SCALE GENOMIC DNA]</scope>
    <source>
        <strain evidence="7">Hungarian</strain>
    </source>
</reference>
<dbReference type="InterPro" id="IPR036465">
    <property type="entry name" value="vWFA_dom_sf"/>
</dbReference>
<comment type="caution">
    <text evidence="7">The sequence shown here is derived from an EMBL/GenBank/DDBJ whole genome shotgun (WGS) entry which is preliminary data.</text>
</comment>
<feature type="domain" description="VWFA" evidence="5">
    <location>
        <begin position="239"/>
        <end position="323"/>
    </location>
</feature>
<organism evidence="7 8">
    <name type="scientific">Cervus elaphus hippelaphus</name>
    <name type="common">European red deer</name>
    <dbReference type="NCBI Taxonomy" id="46360"/>
    <lineage>
        <taxon>Eukaryota</taxon>
        <taxon>Metazoa</taxon>
        <taxon>Chordata</taxon>
        <taxon>Craniata</taxon>
        <taxon>Vertebrata</taxon>
        <taxon>Euteleostomi</taxon>
        <taxon>Mammalia</taxon>
        <taxon>Eutheria</taxon>
        <taxon>Laurasiatheria</taxon>
        <taxon>Artiodactyla</taxon>
        <taxon>Ruminantia</taxon>
        <taxon>Pecora</taxon>
        <taxon>Cervidae</taxon>
        <taxon>Cervinae</taxon>
        <taxon>Cervus</taxon>
    </lineage>
</organism>
<dbReference type="InterPro" id="IPR036116">
    <property type="entry name" value="FN3_sf"/>
</dbReference>
<feature type="non-terminal residue" evidence="7">
    <location>
        <position position="489"/>
    </location>
</feature>
<dbReference type="GO" id="GO:0005614">
    <property type="term" value="C:interstitial matrix"/>
    <property type="evidence" value="ECO:0007669"/>
    <property type="project" value="TreeGrafter"/>
</dbReference>
<dbReference type="Pfam" id="PF00092">
    <property type="entry name" value="VWA"/>
    <property type="match status" value="1"/>
</dbReference>
<evidence type="ECO:0000313" key="8">
    <source>
        <dbReference type="Proteomes" id="UP000242450"/>
    </source>
</evidence>
<dbReference type="InterPro" id="IPR002035">
    <property type="entry name" value="VWF_A"/>
</dbReference>
<keyword evidence="2" id="KW-0964">Secreted</keyword>
<dbReference type="SMART" id="SM00060">
    <property type="entry name" value="FN3"/>
    <property type="match status" value="2"/>
</dbReference>
<keyword evidence="4" id="KW-1133">Transmembrane helix</keyword>
<evidence type="ECO:0000313" key="7">
    <source>
        <dbReference type="EMBL" id="OWK04212.1"/>
    </source>
</evidence>
<keyword evidence="8" id="KW-1185">Reference proteome</keyword>
<dbReference type="SMART" id="SM00327">
    <property type="entry name" value="VWA"/>
    <property type="match status" value="1"/>
</dbReference>
<feature type="compositionally biased region" description="Basic and acidic residues" evidence="3">
    <location>
        <begin position="453"/>
        <end position="464"/>
    </location>
</feature>
<dbReference type="Proteomes" id="UP000242450">
    <property type="component" value="Chromosome 21"/>
</dbReference>
<feature type="transmembrane region" description="Helical" evidence="4">
    <location>
        <begin position="107"/>
        <end position="131"/>
    </location>
</feature>
<dbReference type="EMBL" id="MKHE01000021">
    <property type="protein sequence ID" value="OWK04212.1"/>
    <property type="molecule type" value="Genomic_DNA"/>
</dbReference>
<keyword evidence="4" id="KW-0812">Transmembrane</keyword>
<feature type="domain" description="Fibronectin type-III" evidence="6">
    <location>
        <begin position="147"/>
        <end position="236"/>
    </location>
</feature>
<dbReference type="PANTHER" id="PTHR24020">
    <property type="entry name" value="COLLAGEN ALPHA"/>
    <property type="match status" value="1"/>
</dbReference>
<dbReference type="CDD" id="cd00063">
    <property type="entry name" value="FN3"/>
    <property type="match status" value="2"/>
</dbReference>
<dbReference type="InterPro" id="IPR050525">
    <property type="entry name" value="ECM_Assembly_Org"/>
</dbReference>
<proteinExistence type="predicted"/>
<name>A0A212CE90_CEREH</name>
<dbReference type="SUPFAM" id="SSF53300">
    <property type="entry name" value="vWA-like"/>
    <property type="match status" value="1"/>
</dbReference>
<dbReference type="InterPro" id="IPR003961">
    <property type="entry name" value="FN3_dom"/>
</dbReference>
<feature type="region of interest" description="Disordered" evidence="3">
    <location>
        <begin position="438"/>
        <end position="471"/>
    </location>
</feature>
<feature type="domain" description="Fibronectin type-III" evidence="6">
    <location>
        <begin position="19"/>
        <end position="112"/>
    </location>
</feature>
<gene>
    <name evidence="7" type="ORF">Celaphus_00016476</name>
</gene>
<protein>
    <submittedName>
        <fullName evidence="7">Uncharacterized protein</fullName>
    </submittedName>
</protein>
<evidence type="ECO:0000256" key="4">
    <source>
        <dbReference type="SAM" id="Phobius"/>
    </source>
</evidence>
<evidence type="ECO:0000256" key="3">
    <source>
        <dbReference type="SAM" id="MobiDB-lite"/>
    </source>
</evidence>
<dbReference type="Pfam" id="PF00041">
    <property type="entry name" value="fn3"/>
    <property type="match status" value="2"/>
</dbReference>
<dbReference type="GO" id="GO:0005615">
    <property type="term" value="C:extracellular space"/>
    <property type="evidence" value="ECO:0007669"/>
    <property type="project" value="TreeGrafter"/>
</dbReference>
<dbReference type="Gene3D" id="2.60.120.200">
    <property type="match status" value="1"/>
</dbReference>
<dbReference type="FunFam" id="2.60.40.10:FF:000656">
    <property type="entry name" value="collagen alpha-1(XIV) chain isoform X2"/>
    <property type="match status" value="1"/>
</dbReference>
<dbReference type="PROSITE" id="PS50234">
    <property type="entry name" value="VWFA"/>
    <property type="match status" value="1"/>
</dbReference>
<evidence type="ECO:0000259" key="5">
    <source>
        <dbReference type="PROSITE" id="PS50234"/>
    </source>
</evidence>
<comment type="subcellular location">
    <subcellularLocation>
        <location evidence="1">Secreted</location>
        <location evidence="1">Extracellular space</location>
        <location evidence="1">Extracellular matrix</location>
    </subcellularLocation>
</comment>
<dbReference type="PROSITE" id="PS50853">
    <property type="entry name" value="FN3"/>
    <property type="match status" value="2"/>
</dbReference>
<dbReference type="InterPro" id="IPR013783">
    <property type="entry name" value="Ig-like_fold"/>
</dbReference>
<dbReference type="OrthoDB" id="18894at2759"/>
<keyword evidence="4" id="KW-0472">Membrane</keyword>
<evidence type="ECO:0000256" key="2">
    <source>
        <dbReference type="ARBA" id="ARBA00022530"/>
    </source>
</evidence>
<dbReference type="SUPFAM" id="SSF49265">
    <property type="entry name" value="Fibronectin type III"/>
    <property type="match status" value="2"/>
</dbReference>
<dbReference type="Gene3D" id="3.40.50.410">
    <property type="entry name" value="von Willebrand factor, type A domain"/>
    <property type="match status" value="2"/>
</dbReference>
<dbReference type="Gene3D" id="2.60.40.10">
    <property type="entry name" value="Immunoglobulins"/>
    <property type="match status" value="2"/>
</dbReference>
<evidence type="ECO:0000256" key="1">
    <source>
        <dbReference type="ARBA" id="ARBA00004498"/>
    </source>
</evidence>
<sequence>MDEKFFKSVVVSVPVFRTGIRNLVVDDETTSSLRVAWDISDSSVQQFRVTYLTAQGDPAEEVLGTIMVPGSQNTLLLKNLLSETEYKVTVTPIYDDGEGVSLLSVQVLLSLIFSCSVSSLFLVSVLVSLLASFRFIPLFFSKCVFLGVTDLQADAVQTTSLCAHWKVQRHATAYRVVLESRQDTQKQESTLGGGTNRHCFYGLQPDSEYKISVYTKLQEMEGPSVSVTGKTLCKAAKADLVFMVDGSWSIGDENFNKIINFLYSTVGALGKIGADGTQVAMVQFTDDPRTEFKLNSYKTKETLLDAIKRISYKGGNTKTGYSIFAVGVADADYSELVSIGSKPSARHVFFVDDFDAFKKIEDELITFVCETASARFKMMEMFGLVEKEFSSVEGVSMEPGTFNVYPCYQLHKDALVSQPTKQPFPKMVMGLHAGRAVERKHNGGPGLRGPKGQRGDPGLKRDEEACPELPHGCSCSEINKAALGPAGPP</sequence>
<accession>A0A212CE90</accession>
<dbReference type="AlphaFoldDB" id="A0A212CE90"/>
<evidence type="ECO:0000259" key="6">
    <source>
        <dbReference type="PROSITE" id="PS50853"/>
    </source>
</evidence>